<accession>A0ABQ0GA64</accession>
<proteinExistence type="predicted"/>
<reference evidence="4 5" key="1">
    <citation type="submission" date="2024-09" db="EMBL/GenBank/DDBJ databases">
        <title>Itraconazole resistance in Madurella fahalii resulting from another homologue of gene encoding cytochrome P450 14-alpha sterol demethylase (CYP51).</title>
        <authorList>
            <person name="Yoshioka I."/>
            <person name="Fahal A.H."/>
            <person name="Kaneko S."/>
            <person name="Yaguchi T."/>
        </authorList>
    </citation>
    <scope>NUCLEOTIDE SEQUENCE [LARGE SCALE GENOMIC DNA]</scope>
    <source>
        <strain evidence="4 5">IFM 68171</strain>
    </source>
</reference>
<evidence type="ECO:0000256" key="1">
    <source>
        <dbReference type="SAM" id="SignalP"/>
    </source>
</evidence>
<dbReference type="Gene3D" id="3.40.710.10">
    <property type="entry name" value="DD-peptidase/beta-lactamase superfamily"/>
    <property type="match status" value="1"/>
</dbReference>
<gene>
    <name evidence="4" type="ORF">MFIFM68171_04685</name>
</gene>
<dbReference type="PANTHER" id="PTHR22935">
    <property type="entry name" value="PENICILLIN-BINDING PROTEIN"/>
    <property type="match status" value="1"/>
</dbReference>
<dbReference type="InterPro" id="IPR012338">
    <property type="entry name" value="Beta-lactam/transpept-like"/>
</dbReference>
<evidence type="ECO:0000259" key="2">
    <source>
        <dbReference type="Pfam" id="PF00144"/>
    </source>
</evidence>
<feature type="domain" description="Beta-lactamase-like ARB-00930-like C-terminal" evidence="3">
    <location>
        <begin position="420"/>
        <end position="571"/>
    </location>
</feature>
<dbReference type="RefSeq" id="XP_070916206.1">
    <property type="nucleotide sequence ID" value="XM_071060105.1"/>
</dbReference>
<dbReference type="Pfam" id="PF00144">
    <property type="entry name" value="Beta-lactamase"/>
    <property type="match status" value="1"/>
</dbReference>
<feature type="signal peptide" evidence="1">
    <location>
        <begin position="1"/>
        <end position="21"/>
    </location>
</feature>
<keyword evidence="1" id="KW-0732">Signal</keyword>
<dbReference type="InterPro" id="IPR001466">
    <property type="entry name" value="Beta-lactam-related"/>
</dbReference>
<dbReference type="SUPFAM" id="SSF56601">
    <property type="entry name" value="beta-lactamase/transpeptidase-like"/>
    <property type="match status" value="1"/>
</dbReference>
<dbReference type="Proteomes" id="UP001628179">
    <property type="component" value="Unassembled WGS sequence"/>
</dbReference>
<evidence type="ECO:0008006" key="6">
    <source>
        <dbReference type="Google" id="ProtNLM"/>
    </source>
</evidence>
<dbReference type="PANTHER" id="PTHR22935:SF97">
    <property type="entry name" value="BETA-LACTAMASE-RELATED DOMAIN-CONTAINING PROTEIN"/>
    <property type="match status" value="1"/>
</dbReference>
<evidence type="ECO:0000259" key="3">
    <source>
        <dbReference type="Pfam" id="PF26335"/>
    </source>
</evidence>
<feature type="chain" id="PRO_5045870126" description="Beta-lactamase-related domain-containing protein" evidence="1">
    <location>
        <begin position="22"/>
        <end position="575"/>
    </location>
</feature>
<dbReference type="GeneID" id="98175428"/>
<dbReference type="EMBL" id="BAAFSV010000002">
    <property type="protein sequence ID" value="GAB1314475.1"/>
    <property type="molecule type" value="Genomic_DNA"/>
</dbReference>
<dbReference type="InterPro" id="IPR058664">
    <property type="entry name" value="ARB_00930-like_C"/>
</dbReference>
<comment type="caution">
    <text evidence="4">The sequence shown here is derived from an EMBL/GenBank/DDBJ whole genome shotgun (WGS) entry which is preliminary data.</text>
</comment>
<dbReference type="InterPro" id="IPR051478">
    <property type="entry name" value="Beta-lactamase-like_AB/R"/>
</dbReference>
<evidence type="ECO:0000313" key="5">
    <source>
        <dbReference type="Proteomes" id="UP001628179"/>
    </source>
</evidence>
<dbReference type="Pfam" id="PF26335">
    <property type="entry name" value="ARB_00930_C"/>
    <property type="match status" value="1"/>
</dbReference>
<protein>
    <recommendedName>
        <fullName evidence="6">Beta-lactamase-related domain-containing protein</fullName>
    </recommendedName>
</protein>
<sequence>MRLALSVITLAFGFASIFCSAQNCPLLGPAYPAATDVASRAFIEAKAKFDEALVSNTQINRTTISFAIEIYSSRSTDADPIHRYYNTAATQNASVNVGPNTLFRIHSISKLVTVYTMLSKLSYKYWHEPVTRYVPELANSQIQDVVSDVDWSEVTLGSLASQISGISRAYALGDGSSILSSIPGLRTLNDFEVVRCGSPPLKPCTRADAMQYVLQTWPLAQSYRTPNYSNMAFQLLAYAIENITRTPFPDLVTEVILKPLNLTRTFVFHPGNDTDAVVYDGWDIDFGDAAPTAGYYSSLADLTTLGRSILNSTLLPPLTTRKWLKPITHTSSLRFSIGSPWEILRESVPAAVSPKTETTRIVDVYTKQGGGDTYTSLLGISPDHDMGISILTSGPSSLGTFLAVRQLFMDIWLPAAEQAARDQAVANFAGNYTLALPDGSGSKVVNSSAEVSVHPDEPALHLARLVSNGTDVMEFVRANTVQLPDGEEGPVRMWLYPMGLVAGSGGGSRIAFRGVVGLEGKSAAENCASWAEGDRLRWGNYPADLLVFETGPDGRAKALEVPVLGTTLQRVEQQM</sequence>
<keyword evidence="5" id="KW-1185">Reference proteome</keyword>
<organism evidence="4 5">
    <name type="scientific">Madurella fahalii</name>
    <dbReference type="NCBI Taxonomy" id="1157608"/>
    <lineage>
        <taxon>Eukaryota</taxon>
        <taxon>Fungi</taxon>
        <taxon>Dikarya</taxon>
        <taxon>Ascomycota</taxon>
        <taxon>Pezizomycotina</taxon>
        <taxon>Sordariomycetes</taxon>
        <taxon>Sordariomycetidae</taxon>
        <taxon>Sordariales</taxon>
        <taxon>Sordariales incertae sedis</taxon>
        <taxon>Madurella</taxon>
    </lineage>
</organism>
<evidence type="ECO:0000313" key="4">
    <source>
        <dbReference type="EMBL" id="GAB1314475.1"/>
    </source>
</evidence>
<name>A0ABQ0GA64_9PEZI</name>
<feature type="domain" description="Beta-lactamase-related" evidence="2">
    <location>
        <begin position="92"/>
        <end position="397"/>
    </location>
</feature>